<evidence type="ECO:0000256" key="13">
    <source>
        <dbReference type="ARBA" id="ARBA00023136"/>
    </source>
</evidence>
<dbReference type="GO" id="GO:0008818">
    <property type="term" value="F:cobalamin 5'-phosphate synthase activity"/>
    <property type="evidence" value="ECO:0007669"/>
    <property type="project" value="UniProtKB-UniRule"/>
</dbReference>
<evidence type="ECO:0000256" key="5">
    <source>
        <dbReference type="ARBA" id="ARBA00013200"/>
    </source>
</evidence>
<comment type="pathway">
    <text evidence="3 19">Cofactor biosynthesis; adenosylcobalamin biosynthesis; adenosylcobalamin from cob(II)yrinate a,c-diamide: step 7/7.</text>
</comment>
<keyword evidence="8 19" id="KW-0169">Cobalamin biosynthesis</keyword>
<feature type="transmembrane region" description="Helical" evidence="19">
    <location>
        <begin position="202"/>
        <end position="220"/>
    </location>
</feature>
<evidence type="ECO:0000256" key="15">
    <source>
        <dbReference type="ARBA" id="ARBA00032605"/>
    </source>
</evidence>
<feature type="transmembrane region" description="Helical" evidence="19">
    <location>
        <begin position="62"/>
        <end position="81"/>
    </location>
</feature>
<proteinExistence type="inferred from homology"/>
<protein>
    <recommendedName>
        <fullName evidence="6 19">Adenosylcobinamide-GDP ribazoletransferase</fullName>
        <ecNumber evidence="5 19">2.7.8.26</ecNumber>
    </recommendedName>
    <alternativeName>
        <fullName evidence="16 19">Cobalamin synthase</fullName>
    </alternativeName>
    <alternativeName>
        <fullName evidence="15 19">Cobalamin-5'-phosphate synthase</fullName>
    </alternativeName>
</protein>
<evidence type="ECO:0000256" key="12">
    <source>
        <dbReference type="ARBA" id="ARBA00022989"/>
    </source>
</evidence>
<keyword evidence="7 19" id="KW-1003">Cell membrane</keyword>
<feature type="transmembrane region" description="Helical" evidence="19">
    <location>
        <begin position="138"/>
        <end position="157"/>
    </location>
</feature>
<sequence>MKGWLSCFWGTLSFLTRYPVPRMFLEVENGPMLCSTIFPVAGILVGLGPAVASVLMSHLPDFLGALIVVLVWSSVTGGIHWDGWADSIETALSGVSRQDKERIRKDPHLGTFGVLALVIGVLFKVFAVSEYRFQPVDYVTVALWSRGILPLFLTLLHRILPEIPFSKGLGGGLAPHLGLGSVTISSLVTVILIFWTGGTGGVLVLFAGLVLLLIPARWILTRQDSLSGDFMGFCVELLEISSLIFLGEMALRRSEGSILAL</sequence>
<dbReference type="GO" id="GO:0009236">
    <property type="term" value="P:cobalamin biosynthetic process"/>
    <property type="evidence" value="ECO:0007669"/>
    <property type="project" value="UniProtKB-UniRule"/>
</dbReference>
<feature type="transmembrane region" description="Helical" evidence="19">
    <location>
        <begin position="109"/>
        <end position="126"/>
    </location>
</feature>
<evidence type="ECO:0000256" key="7">
    <source>
        <dbReference type="ARBA" id="ARBA00022475"/>
    </source>
</evidence>
<comment type="cofactor">
    <cofactor evidence="1 19">
        <name>Mg(2+)</name>
        <dbReference type="ChEBI" id="CHEBI:18420"/>
    </cofactor>
</comment>
<evidence type="ECO:0000313" key="20">
    <source>
        <dbReference type="EMBL" id="HFT92754.1"/>
    </source>
</evidence>
<dbReference type="GO" id="GO:0005886">
    <property type="term" value="C:plasma membrane"/>
    <property type="evidence" value="ECO:0007669"/>
    <property type="project" value="UniProtKB-SubCell"/>
</dbReference>
<evidence type="ECO:0000256" key="19">
    <source>
        <dbReference type="HAMAP-Rule" id="MF_00719"/>
    </source>
</evidence>
<evidence type="ECO:0000256" key="11">
    <source>
        <dbReference type="ARBA" id="ARBA00022842"/>
    </source>
</evidence>
<accession>A0A7C3QYH4</accession>
<dbReference type="GO" id="GO:0051073">
    <property type="term" value="F:adenosylcobinamide-GDP ribazoletransferase activity"/>
    <property type="evidence" value="ECO:0007669"/>
    <property type="project" value="UniProtKB-UniRule"/>
</dbReference>
<gene>
    <name evidence="19" type="primary">cobS</name>
    <name evidence="20" type="ORF">ENX03_02210</name>
</gene>
<comment type="caution">
    <text evidence="20">The sequence shown here is derived from an EMBL/GenBank/DDBJ whole genome shotgun (WGS) entry which is preliminary data.</text>
</comment>
<keyword evidence="10 19" id="KW-0812">Transmembrane</keyword>
<name>A0A7C3QYH4_9BACT</name>
<dbReference type="PANTHER" id="PTHR34148:SF1">
    <property type="entry name" value="ADENOSYLCOBINAMIDE-GDP RIBAZOLETRANSFERASE"/>
    <property type="match status" value="1"/>
</dbReference>
<comment type="subcellular location">
    <subcellularLocation>
        <location evidence="2 19">Cell membrane</location>
        <topology evidence="2 19">Multi-pass membrane protein</topology>
    </subcellularLocation>
</comment>
<comment type="similarity">
    <text evidence="4 19">Belongs to the CobS family.</text>
</comment>
<comment type="catalytic activity">
    <reaction evidence="17 19">
        <text>alpha-ribazole + adenosylcob(III)inamide-GDP = adenosylcob(III)alamin + GMP + H(+)</text>
        <dbReference type="Rhea" id="RHEA:16049"/>
        <dbReference type="ChEBI" id="CHEBI:10329"/>
        <dbReference type="ChEBI" id="CHEBI:15378"/>
        <dbReference type="ChEBI" id="CHEBI:18408"/>
        <dbReference type="ChEBI" id="CHEBI:58115"/>
        <dbReference type="ChEBI" id="CHEBI:60487"/>
        <dbReference type="EC" id="2.7.8.26"/>
    </reaction>
</comment>
<feature type="transmembrane region" description="Helical" evidence="19">
    <location>
        <begin position="177"/>
        <end position="195"/>
    </location>
</feature>
<dbReference type="HAMAP" id="MF_00719">
    <property type="entry name" value="CobS"/>
    <property type="match status" value="1"/>
</dbReference>
<keyword evidence="9 19" id="KW-0808">Transferase</keyword>
<dbReference type="EC" id="2.7.8.26" evidence="5 19"/>
<evidence type="ECO:0000256" key="18">
    <source>
        <dbReference type="ARBA" id="ARBA00049504"/>
    </source>
</evidence>
<evidence type="ECO:0000256" key="16">
    <source>
        <dbReference type="ARBA" id="ARBA00032853"/>
    </source>
</evidence>
<dbReference type="PANTHER" id="PTHR34148">
    <property type="entry name" value="ADENOSYLCOBINAMIDE-GDP RIBAZOLETRANSFERASE"/>
    <property type="match status" value="1"/>
</dbReference>
<keyword evidence="12 19" id="KW-1133">Transmembrane helix</keyword>
<dbReference type="Pfam" id="PF02654">
    <property type="entry name" value="CobS"/>
    <property type="match status" value="1"/>
</dbReference>
<dbReference type="AlphaFoldDB" id="A0A7C3QYH4"/>
<evidence type="ECO:0000256" key="14">
    <source>
        <dbReference type="ARBA" id="ARBA00025228"/>
    </source>
</evidence>
<comment type="function">
    <text evidence="14 19">Joins adenosylcobinamide-GDP and alpha-ribazole to generate adenosylcobalamin (Ado-cobalamin). Also synthesizes adenosylcobalamin 5'-phosphate from adenosylcobinamide-GDP and alpha-ribazole 5'-phosphate.</text>
</comment>
<dbReference type="EMBL" id="DTMM01000040">
    <property type="protein sequence ID" value="HFT92754.1"/>
    <property type="molecule type" value="Genomic_DNA"/>
</dbReference>
<comment type="catalytic activity">
    <reaction evidence="18 19">
        <text>alpha-ribazole 5'-phosphate + adenosylcob(III)inamide-GDP = adenosylcob(III)alamin 5'-phosphate + GMP + H(+)</text>
        <dbReference type="Rhea" id="RHEA:23560"/>
        <dbReference type="ChEBI" id="CHEBI:15378"/>
        <dbReference type="ChEBI" id="CHEBI:57918"/>
        <dbReference type="ChEBI" id="CHEBI:58115"/>
        <dbReference type="ChEBI" id="CHEBI:60487"/>
        <dbReference type="ChEBI" id="CHEBI:60493"/>
        <dbReference type="EC" id="2.7.8.26"/>
    </reaction>
</comment>
<keyword evidence="13 19" id="KW-0472">Membrane</keyword>
<evidence type="ECO:0000256" key="6">
    <source>
        <dbReference type="ARBA" id="ARBA00015850"/>
    </source>
</evidence>
<keyword evidence="11 19" id="KW-0460">Magnesium</keyword>
<evidence type="ECO:0000256" key="3">
    <source>
        <dbReference type="ARBA" id="ARBA00004663"/>
    </source>
</evidence>
<organism evidence="20">
    <name type="scientific">Leptospirillum ferriphilum</name>
    <dbReference type="NCBI Taxonomy" id="178606"/>
    <lineage>
        <taxon>Bacteria</taxon>
        <taxon>Pseudomonadati</taxon>
        <taxon>Nitrospirota</taxon>
        <taxon>Nitrospiria</taxon>
        <taxon>Nitrospirales</taxon>
        <taxon>Nitrospiraceae</taxon>
        <taxon>Leptospirillum</taxon>
    </lineage>
</organism>
<evidence type="ECO:0000256" key="2">
    <source>
        <dbReference type="ARBA" id="ARBA00004651"/>
    </source>
</evidence>
<reference evidence="20" key="1">
    <citation type="journal article" date="2020" name="mSystems">
        <title>Genome- and Community-Level Interaction Insights into Carbon Utilization and Element Cycling Functions of Hydrothermarchaeota in Hydrothermal Sediment.</title>
        <authorList>
            <person name="Zhou Z."/>
            <person name="Liu Y."/>
            <person name="Xu W."/>
            <person name="Pan J."/>
            <person name="Luo Z.H."/>
            <person name="Li M."/>
        </authorList>
    </citation>
    <scope>NUCLEOTIDE SEQUENCE [LARGE SCALE GENOMIC DNA]</scope>
    <source>
        <strain evidence="20">SpSt-902</strain>
    </source>
</reference>
<evidence type="ECO:0000256" key="17">
    <source>
        <dbReference type="ARBA" id="ARBA00048623"/>
    </source>
</evidence>
<evidence type="ECO:0000256" key="1">
    <source>
        <dbReference type="ARBA" id="ARBA00001946"/>
    </source>
</evidence>
<evidence type="ECO:0000256" key="10">
    <source>
        <dbReference type="ARBA" id="ARBA00022692"/>
    </source>
</evidence>
<evidence type="ECO:0000256" key="9">
    <source>
        <dbReference type="ARBA" id="ARBA00022679"/>
    </source>
</evidence>
<dbReference type="InterPro" id="IPR003805">
    <property type="entry name" value="CobS"/>
</dbReference>
<evidence type="ECO:0000256" key="4">
    <source>
        <dbReference type="ARBA" id="ARBA00010561"/>
    </source>
</evidence>
<feature type="transmembrane region" description="Helical" evidence="19">
    <location>
        <begin position="35"/>
        <end position="55"/>
    </location>
</feature>
<dbReference type="UniPathway" id="UPA00148">
    <property type="reaction ID" value="UER00238"/>
</dbReference>
<evidence type="ECO:0000256" key="8">
    <source>
        <dbReference type="ARBA" id="ARBA00022573"/>
    </source>
</evidence>